<proteinExistence type="predicted"/>
<reference evidence="2" key="1">
    <citation type="journal article" date="2019" name="Int. J. Syst. Evol. Microbiol.">
        <title>The Global Catalogue of Microorganisms (GCM) 10K type strain sequencing project: providing services to taxonomists for standard genome sequencing and annotation.</title>
        <authorList>
            <consortium name="The Broad Institute Genomics Platform"/>
            <consortium name="The Broad Institute Genome Sequencing Center for Infectious Disease"/>
            <person name="Wu L."/>
            <person name="Ma J."/>
        </authorList>
    </citation>
    <scope>NUCLEOTIDE SEQUENCE [LARGE SCALE GENOMIC DNA]</scope>
    <source>
        <strain evidence="2">CGMCC 1.10106</strain>
    </source>
</reference>
<evidence type="ECO:0000313" key="1">
    <source>
        <dbReference type="EMBL" id="GGA44343.1"/>
    </source>
</evidence>
<dbReference type="EMBL" id="BMDW01000006">
    <property type="protein sequence ID" value="GGA44343.1"/>
    <property type="molecule type" value="Genomic_DNA"/>
</dbReference>
<sequence length="116" mass="13739">MNLRQYFSPIRAFRDLRSYVVTRRPHQIGFMALSLVLSYTMIMGTLDVSRMPPPAYHREIIYVQQWRADRTDAEIIAQQKIDGVEQTRQEQELKRLQAERKVQLKKLDNTLKSFGI</sequence>
<evidence type="ECO:0000313" key="2">
    <source>
        <dbReference type="Proteomes" id="UP000618591"/>
    </source>
</evidence>
<protein>
    <submittedName>
        <fullName evidence="1">Uncharacterized protein</fullName>
    </submittedName>
</protein>
<comment type="caution">
    <text evidence="1">The sequence shown here is derived from an EMBL/GenBank/DDBJ whole genome shotgun (WGS) entry which is preliminary data.</text>
</comment>
<dbReference type="RefSeq" id="WP_188446068.1">
    <property type="nucleotide sequence ID" value="NZ_BMDW01000006.1"/>
</dbReference>
<gene>
    <name evidence="1" type="ORF">GCM10011395_13190</name>
</gene>
<accession>A0ABQ1GIR5</accession>
<dbReference type="Proteomes" id="UP000618591">
    <property type="component" value="Unassembled WGS sequence"/>
</dbReference>
<name>A0ABQ1GIR5_9SPHN</name>
<keyword evidence="2" id="KW-1185">Reference proteome</keyword>
<organism evidence="1 2">
    <name type="scientific">Sphingomonas psychrolutea</name>
    <dbReference type="NCBI Taxonomy" id="1259676"/>
    <lineage>
        <taxon>Bacteria</taxon>
        <taxon>Pseudomonadati</taxon>
        <taxon>Pseudomonadota</taxon>
        <taxon>Alphaproteobacteria</taxon>
        <taxon>Sphingomonadales</taxon>
        <taxon>Sphingomonadaceae</taxon>
        <taxon>Sphingomonas</taxon>
    </lineage>
</organism>